<dbReference type="GeneID" id="89687512"/>
<gene>
    <name evidence="1" type="ORF">KIF53_09425</name>
</gene>
<accession>A0ABS7FCM1</accession>
<evidence type="ECO:0000313" key="1">
    <source>
        <dbReference type="EMBL" id="MBW8287843.1"/>
    </source>
</evidence>
<name>A0ABS7FCM1_9NEIS</name>
<keyword evidence="2" id="KW-1185">Reference proteome</keyword>
<dbReference type="EMBL" id="JAHDTB010000006">
    <property type="protein sequence ID" value="MBW8287843.1"/>
    <property type="molecule type" value="Genomic_DNA"/>
</dbReference>
<evidence type="ECO:0008006" key="3">
    <source>
        <dbReference type="Google" id="ProtNLM"/>
    </source>
</evidence>
<organism evidence="1 2">
    <name type="scientific">Chromobacterium subtsugae</name>
    <dbReference type="NCBI Taxonomy" id="251747"/>
    <lineage>
        <taxon>Bacteria</taxon>
        <taxon>Pseudomonadati</taxon>
        <taxon>Pseudomonadota</taxon>
        <taxon>Betaproteobacteria</taxon>
        <taxon>Neisseriales</taxon>
        <taxon>Chromobacteriaceae</taxon>
        <taxon>Chromobacterium</taxon>
    </lineage>
</organism>
<comment type="caution">
    <text evidence="1">The sequence shown here is derived from an EMBL/GenBank/DDBJ whole genome shotgun (WGS) entry which is preliminary data.</text>
</comment>
<evidence type="ECO:0000313" key="2">
    <source>
        <dbReference type="Proteomes" id="UP000711178"/>
    </source>
</evidence>
<proteinExistence type="predicted"/>
<protein>
    <recommendedName>
        <fullName evidence="3">AbrB family transcriptional regulator</fullName>
    </recommendedName>
</protein>
<reference evidence="1 2" key="1">
    <citation type="submission" date="2021-05" db="EMBL/GenBank/DDBJ databases">
        <title>Draft Whole Genome Sequencing Of Biosensor Chromobacterium violaceum Strain CV026 Reveals A Regulatory RNA In Chromobacterium violaceum Phenotype Regulatory Network.</title>
        <authorList>
            <person name="Hong K.W."/>
            <person name="Chan K.G."/>
            <person name="Chang C.-Y."/>
        </authorList>
    </citation>
    <scope>NUCLEOTIDE SEQUENCE [LARGE SCALE GENOMIC DNA]</scope>
    <source>
        <strain evidence="1 2">ATCC 31532</strain>
    </source>
</reference>
<dbReference type="RefSeq" id="WP_146008440.1">
    <property type="nucleotide sequence ID" value="NZ_CP142381.1"/>
</dbReference>
<sequence>MSKVKGQVVSLPVVFKDLVFKSRTLVMPSGEVLSVSGGQAVAMTDEALQFLTDHADFESVAVPVG</sequence>
<dbReference type="Proteomes" id="UP000711178">
    <property type="component" value="Unassembled WGS sequence"/>
</dbReference>